<comment type="caution">
    <text evidence="1">The sequence shown here is derived from an EMBL/GenBank/DDBJ whole genome shotgun (WGS) entry which is preliminary data.</text>
</comment>
<name>A0ACC0KLR5_CHOFU</name>
<proteinExistence type="predicted"/>
<keyword evidence="2" id="KW-1185">Reference proteome</keyword>
<reference evidence="1 2" key="1">
    <citation type="journal article" date="2022" name="Genome Biol. Evol.">
        <title>The Spruce Budworm Genome: Reconstructing the Evolutionary History of Antifreeze Proteins.</title>
        <authorList>
            <person name="Beliveau C."/>
            <person name="Gagne P."/>
            <person name="Picq S."/>
            <person name="Vernygora O."/>
            <person name="Keeling C.I."/>
            <person name="Pinkney K."/>
            <person name="Doucet D."/>
            <person name="Wen F."/>
            <person name="Johnston J.S."/>
            <person name="Maaroufi H."/>
            <person name="Boyle B."/>
            <person name="Laroche J."/>
            <person name="Dewar K."/>
            <person name="Juretic N."/>
            <person name="Blackburn G."/>
            <person name="Nisole A."/>
            <person name="Brunet B."/>
            <person name="Brandao M."/>
            <person name="Lumley L."/>
            <person name="Duan J."/>
            <person name="Quan G."/>
            <person name="Lucarotti C.J."/>
            <person name="Roe A.D."/>
            <person name="Sperling F.A.H."/>
            <person name="Levesque R.C."/>
            <person name="Cusson M."/>
        </authorList>
    </citation>
    <scope>NUCLEOTIDE SEQUENCE [LARGE SCALE GENOMIC DNA]</scope>
    <source>
        <strain evidence="1">Glfc:IPQL:Cfum</strain>
    </source>
</reference>
<evidence type="ECO:0000313" key="1">
    <source>
        <dbReference type="EMBL" id="KAI8437220.1"/>
    </source>
</evidence>
<dbReference type="Proteomes" id="UP001064048">
    <property type="component" value="Chromosome 17"/>
</dbReference>
<sequence length="608" mass="65592">MSSVHCVVVWEWQCDGQWLPHTPSVARTLERAHAKKLTRVVLADADPELKGHYVNLRTLTQSSDASGSARSNCNSTKCDKVPRPAPLTPQRPCATHTLHYRMRVEKDDECNYERQGKRQYGCRSPWVTVFDVTFVSGIVILAVLVLAHEVFQGAAGPGGAGGAGARGRGGRGVRGAARVLQRAVAGGRGARWDWARLAPVADLVYTVLPMESSRPQELKYPIKTDTGWARTGKAKAVAFARHLAEVFKPNQLSTVSTPKPVTIKELKATIKGLQNNKAPGFDLITKEVLEQLPQKALVYLTTLFNGILCGDTPATYCVISILANHAGPAANGRQSVHNHLTCHAPTNAPRLPPGSSLHRRVSSQGVMPLHAEVAHEVITAAKAMIKRDLQAPHSSPVTLHSSGAASARAQSDHITNVVNMSAAILANHAGPAANGRQSVHNHLTCHAPTNAPRLPPARNPNYRHHQKKVVKTPSSILPQDMESLHNNYDPQDGKPPERVTSYRPISLLVTMSKVREDGDTSEFYNILAGVPQGSVLGPILYTLYTSDLPEAQDVVTATFADDTAVLASNTNPAAASNTLQRSLDNIEIHEAMGMNTVKKEISLPGGEL</sequence>
<evidence type="ECO:0000313" key="2">
    <source>
        <dbReference type="Proteomes" id="UP001064048"/>
    </source>
</evidence>
<dbReference type="EMBL" id="CM046117">
    <property type="protein sequence ID" value="KAI8437220.1"/>
    <property type="molecule type" value="Genomic_DNA"/>
</dbReference>
<organism evidence="1 2">
    <name type="scientific">Choristoneura fumiferana</name>
    <name type="common">Spruce budworm moth</name>
    <name type="synonym">Archips fumiferana</name>
    <dbReference type="NCBI Taxonomy" id="7141"/>
    <lineage>
        <taxon>Eukaryota</taxon>
        <taxon>Metazoa</taxon>
        <taxon>Ecdysozoa</taxon>
        <taxon>Arthropoda</taxon>
        <taxon>Hexapoda</taxon>
        <taxon>Insecta</taxon>
        <taxon>Pterygota</taxon>
        <taxon>Neoptera</taxon>
        <taxon>Endopterygota</taxon>
        <taxon>Lepidoptera</taxon>
        <taxon>Glossata</taxon>
        <taxon>Ditrysia</taxon>
        <taxon>Tortricoidea</taxon>
        <taxon>Tortricidae</taxon>
        <taxon>Tortricinae</taxon>
        <taxon>Choristoneura</taxon>
    </lineage>
</organism>
<protein>
    <submittedName>
        <fullName evidence="1">Uncharacterized protein</fullName>
    </submittedName>
</protein>
<gene>
    <name evidence="1" type="ORF">MSG28_010544</name>
</gene>
<accession>A0ACC0KLR5</accession>